<sequence>MNNQDLQNKSSLERSSKELRKFKEIESTVDNYILEIEKSDDLTNVFQFTKEMANIIIFLAENDEKGTLFNFVTDYLEKMIDKGKIIRQEKGL</sequence>
<dbReference type="EMBL" id="LMVM01000003">
    <property type="protein sequence ID" value="PAV05594.1"/>
    <property type="molecule type" value="Genomic_DNA"/>
</dbReference>
<protein>
    <submittedName>
        <fullName evidence="1">Uncharacterized protein</fullName>
    </submittedName>
</protein>
<dbReference type="RefSeq" id="WP_069585708.1">
    <property type="nucleotide sequence ID" value="NZ_LMVM01000003.1"/>
</dbReference>
<reference evidence="1 2" key="1">
    <citation type="journal article" date="2017" name="BMC Genomics">
        <title>Genomic analysis of methanogenic archaea reveals a shift towards energy conservation.</title>
        <authorList>
            <person name="Gilmore S.P."/>
            <person name="Henske J.K."/>
            <person name="Sexton J.A."/>
            <person name="Solomon K.V."/>
            <person name="Seppala S."/>
            <person name="Yoo J.I."/>
            <person name="Huyett L.M."/>
            <person name="Pressman A."/>
            <person name="Cogan J.Z."/>
            <person name="Kivenson V."/>
            <person name="Peng X."/>
            <person name="Tan Y."/>
            <person name="Valentine D.L."/>
            <person name="O'Malley M.A."/>
        </authorList>
    </citation>
    <scope>NUCLEOTIDE SEQUENCE [LARGE SCALE GENOMIC DNA]</scope>
    <source>
        <strain evidence="1 2">M.o.H.</strain>
    </source>
</reference>
<evidence type="ECO:0000313" key="1">
    <source>
        <dbReference type="EMBL" id="PAV05594.1"/>
    </source>
</evidence>
<comment type="caution">
    <text evidence="1">The sequence shown here is derived from an EMBL/GenBank/DDBJ whole genome shotgun (WGS) entry which is preliminary data.</text>
</comment>
<accession>A0A2A2H8H6</accession>
<dbReference type="AlphaFoldDB" id="A0A2A2H8H6"/>
<dbReference type="Proteomes" id="UP000217784">
    <property type="component" value="Unassembled WGS sequence"/>
</dbReference>
<name>A0A2A2H8H6_METBR</name>
<organism evidence="1 2">
    <name type="scientific">Methanobacterium bryantii</name>
    <dbReference type="NCBI Taxonomy" id="2161"/>
    <lineage>
        <taxon>Archaea</taxon>
        <taxon>Methanobacteriati</taxon>
        <taxon>Methanobacteriota</taxon>
        <taxon>Methanomada group</taxon>
        <taxon>Methanobacteria</taxon>
        <taxon>Methanobacteriales</taxon>
        <taxon>Methanobacteriaceae</taxon>
        <taxon>Methanobacterium</taxon>
    </lineage>
</organism>
<proteinExistence type="predicted"/>
<keyword evidence="2" id="KW-1185">Reference proteome</keyword>
<evidence type="ECO:0000313" key="2">
    <source>
        <dbReference type="Proteomes" id="UP000217784"/>
    </source>
</evidence>
<dbReference type="OrthoDB" id="376074at2157"/>
<gene>
    <name evidence="1" type="ORF">ASJ80_08780</name>
</gene>